<dbReference type="GO" id="GO:0005886">
    <property type="term" value="C:plasma membrane"/>
    <property type="evidence" value="ECO:0007669"/>
    <property type="project" value="UniProtKB-SubCell"/>
</dbReference>
<name>A0AA96GFT6_9BACT</name>
<evidence type="ECO:0000313" key="8">
    <source>
        <dbReference type="Proteomes" id="UP001302494"/>
    </source>
</evidence>
<evidence type="ECO:0000256" key="3">
    <source>
        <dbReference type="ARBA" id="ARBA00022692"/>
    </source>
</evidence>
<feature type="transmembrane region" description="Helical" evidence="6">
    <location>
        <begin position="21"/>
        <end position="42"/>
    </location>
</feature>
<evidence type="ECO:0000256" key="4">
    <source>
        <dbReference type="ARBA" id="ARBA00022989"/>
    </source>
</evidence>
<evidence type="ECO:0000256" key="6">
    <source>
        <dbReference type="SAM" id="Phobius"/>
    </source>
</evidence>
<dbReference type="RefSeq" id="WP_312742512.1">
    <property type="nucleotide sequence ID" value="NZ_CP116968.1"/>
</dbReference>
<accession>A0AA96GFT6</accession>
<gene>
    <name evidence="7" type="ORF">PQG83_14695</name>
</gene>
<keyword evidence="5 6" id="KW-0472">Membrane</keyword>
<feature type="transmembrane region" description="Helical" evidence="6">
    <location>
        <begin position="125"/>
        <end position="145"/>
    </location>
</feature>
<evidence type="ECO:0000313" key="7">
    <source>
        <dbReference type="EMBL" id="WNM60998.1"/>
    </source>
</evidence>
<proteinExistence type="predicted"/>
<keyword evidence="2" id="KW-1003">Cell membrane</keyword>
<comment type="subcellular location">
    <subcellularLocation>
        <location evidence="1">Cell membrane</location>
        <topology evidence="1">Multi-pass membrane protein</topology>
    </subcellularLocation>
</comment>
<sequence length="159" mass="18525">MLGWTPDSIKQWVRWMQFLDRWGYITACLSFLLVGMLVFGYSWVAYAQSVQTEFLPATITLLNDLLFVIILLELFRTVLGFLQNDRIRLEPFLHVGIIASVRRILTAGAEFSHQESVPEDMFRHYLMDMSLHVIVILVLMIALYLHRKSELPVEPLLNK</sequence>
<keyword evidence="8" id="KW-1185">Reference proteome</keyword>
<evidence type="ECO:0000256" key="5">
    <source>
        <dbReference type="ARBA" id="ARBA00023136"/>
    </source>
</evidence>
<organism evidence="7 8">
    <name type="scientific">Candidatus Nitrospira neomarina</name>
    <dbReference type="NCBI Taxonomy" id="3020899"/>
    <lineage>
        <taxon>Bacteria</taxon>
        <taxon>Pseudomonadati</taxon>
        <taxon>Nitrospirota</taxon>
        <taxon>Nitrospiria</taxon>
        <taxon>Nitrospirales</taxon>
        <taxon>Nitrospiraceae</taxon>
        <taxon>Nitrospira</taxon>
    </lineage>
</organism>
<dbReference type="Pfam" id="PF06146">
    <property type="entry name" value="PsiE"/>
    <property type="match status" value="1"/>
</dbReference>
<keyword evidence="4 6" id="KW-1133">Transmembrane helix</keyword>
<dbReference type="EMBL" id="CP116968">
    <property type="protein sequence ID" value="WNM60998.1"/>
    <property type="molecule type" value="Genomic_DNA"/>
</dbReference>
<evidence type="ECO:0000256" key="2">
    <source>
        <dbReference type="ARBA" id="ARBA00022475"/>
    </source>
</evidence>
<protein>
    <submittedName>
        <fullName evidence="7">Phosphate-starvation-inducible PsiE family protein</fullName>
    </submittedName>
</protein>
<dbReference type="Proteomes" id="UP001302494">
    <property type="component" value="Chromosome"/>
</dbReference>
<evidence type="ECO:0000256" key="1">
    <source>
        <dbReference type="ARBA" id="ARBA00004651"/>
    </source>
</evidence>
<keyword evidence="3 6" id="KW-0812">Transmembrane</keyword>
<feature type="transmembrane region" description="Helical" evidence="6">
    <location>
        <begin position="54"/>
        <end position="75"/>
    </location>
</feature>
<dbReference type="AlphaFoldDB" id="A0AA96GFT6"/>
<dbReference type="InterPro" id="IPR020948">
    <property type="entry name" value="P_starv_induced_PsiE-like"/>
</dbReference>
<reference evidence="7 8" key="1">
    <citation type="submission" date="2023-01" db="EMBL/GenBank/DDBJ databases">
        <title>Cultivation and genomic characterization of new, ubiquitous marine nitrite-oxidizing bacteria from the Nitrospirales.</title>
        <authorList>
            <person name="Mueller A.J."/>
            <person name="Daebeler A."/>
            <person name="Herbold C.W."/>
            <person name="Kirkegaard R.H."/>
            <person name="Daims H."/>
        </authorList>
    </citation>
    <scope>NUCLEOTIDE SEQUENCE [LARGE SCALE GENOMIC DNA]</scope>
    <source>
        <strain evidence="7 8">DK</strain>
    </source>
</reference>
<dbReference type="KEGG" id="nneo:PQG83_14695"/>